<proteinExistence type="predicted"/>
<gene>
    <name evidence="1" type="ORF">FBEOM_11058</name>
</gene>
<accession>A0A9P5DTR3</accession>
<name>A0A9P5DTR3_9HYPO</name>
<reference evidence="1" key="1">
    <citation type="journal article" date="2017" name="Mycologia">
        <title>Fusarium algeriense, sp. nov., a novel toxigenic crown rot pathogen of durum wheat from Algeria is nested in the Fusarium burgessii species complex.</title>
        <authorList>
            <person name="Laraba I."/>
            <person name="Keddad A."/>
            <person name="Boureghda H."/>
            <person name="Abdallah N."/>
            <person name="Vaughan M.M."/>
            <person name="Proctor R.H."/>
            <person name="Busman M."/>
            <person name="O'Donnell K."/>
        </authorList>
    </citation>
    <scope>NUCLEOTIDE SEQUENCE</scope>
    <source>
        <strain evidence="1">NRRL 25174</strain>
    </source>
</reference>
<evidence type="ECO:0000313" key="1">
    <source>
        <dbReference type="EMBL" id="KAF4335080.1"/>
    </source>
</evidence>
<keyword evidence="2" id="KW-1185">Reference proteome</keyword>
<evidence type="ECO:0000313" key="2">
    <source>
        <dbReference type="Proteomes" id="UP000730481"/>
    </source>
</evidence>
<dbReference type="AlphaFoldDB" id="A0A9P5DTR3"/>
<dbReference type="EMBL" id="PVQB02000596">
    <property type="protein sequence ID" value="KAF4335080.1"/>
    <property type="molecule type" value="Genomic_DNA"/>
</dbReference>
<dbReference type="Proteomes" id="UP000730481">
    <property type="component" value="Unassembled WGS sequence"/>
</dbReference>
<sequence length="153" mass="16559">MHTVSVHVPQGVPILHTLATANPSLHLTSSHSRPFDSASARVHQPSISRWTQFNYRVLSEAYGHILDEMVAPDSGAEAGPFFMENLDGLKQMFLDHMFPRLKGPIGKGVDAINGYLPGHVPAVAIGLNTPLPQRRSSAVTFKAGPTGRPLIFS</sequence>
<comment type="caution">
    <text evidence="1">The sequence shown here is derived from an EMBL/GenBank/DDBJ whole genome shotgun (WGS) entry which is preliminary data.</text>
</comment>
<dbReference type="OrthoDB" id="4367324at2759"/>
<protein>
    <submittedName>
        <fullName evidence="1">Uncharacterized protein</fullName>
    </submittedName>
</protein>
<organism evidence="1 2">
    <name type="scientific">Fusarium beomiforme</name>
    <dbReference type="NCBI Taxonomy" id="44412"/>
    <lineage>
        <taxon>Eukaryota</taxon>
        <taxon>Fungi</taxon>
        <taxon>Dikarya</taxon>
        <taxon>Ascomycota</taxon>
        <taxon>Pezizomycotina</taxon>
        <taxon>Sordariomycetes</taxon>
        <taxon>Hypocreomycetidae</taxon>
        <taxon>Hypocreales</taxon>
        <taxon>Nectriaceae</taxon>
        <taxon>Fusarium</taxon>
        <taxon>Fusarium burgessii species complex</taxon>
    </lineage>
</organism>
<reference evidence="1" key="2">
    <citation type="submission" date="2020-02" db="EMBL/GenBank/DDBJ databases">
        <title>Identification and distribution of gene clusters putatively required for synthesis of sphingolipid metabolism inhibitors in phylogenetically diverse species of the filamentous fungus Fusarium.</title>
        <authorList>
            <person name="Kim H.-S."/>
            <person name="Busman M."/>
            <person name="Brown D.W."/>
            <person name="Divon H."/>
            <person name="Uhlig S."/>
            <person name="Proctor R.H."/>
        </authorList>
    </citation>
    <scope>NUCLEOTIDE SEQUENCE</scope>
    <source>
        <strain evidence="1">NRRL 25174</strain>
    </source>
</reference>